<dbReference type="VEuPathDB" id="VectorBase:ASIC003846"/>
<organism evidence="1">
    <name type="scientific">Anopheles sinensis</name>
    <name type="common">Mosquito</name>
    <dbReference type="NCBI Taxonomy" id="74873"/>
    <lineage>
        <taxon>Eukaryota</taxon>
        <taxon>Metazoa</taxon>
        <taxon>Ecdysozoa</taxon>
        <taxon>Arthropoda</taxon>
        <taxon>Hexapoda</taxon>
        <taxon>Insecta</taxon>
        <taxon>Pterygota</taxon>
        <taxon>Neoptera</taxon>
        <taxon>Endopterygota</taxon>
        <taxon>Diptera</taxon>
        <taxon>Nematocera</taxon>
        <taxon>Culicoidea</taxon>
        <taxon>Culicidae</taxon>
        <taxon>Anophelinae</taxon>
        <taxon>Anopheles</taxon>
    </lineage>
</organism>
<proteinExistence type="predicted"/>
<dbReference type="Proteomes" id="UP000030765">
    <property type="component" value="Unassembled WGS sequence"/>
</dbReference>
<gene>
    <name evidence="1" type="ORF">ZHAS_00003846</name>
</gene>
<keyword evidence="3" id="KW-1185">Reference proteome</keyword>
<dbReference type="EMBL" id="ATLV01012386">
    <property type="status" value="NOT_ANNOTATED_CDS"/>
    <property type="molecule type" value="Genomic_DNA"/>
</dbReference>
<evidence type="ECO:0000313" key="1">
    <source>
        <dbReference type="EMBL" id="KFB36697.1"/>
    </source>
</evidence>
<protein>
    <submittedName>
        <fullName evidence="1 2">STE/STE11 protein kinase</fullName>
    </submittedName>
</protein>
<dbReference type="AlphaFoldDB" id="A0A084VFF3"/>
<sequence>MDVDSTAATCGLRACLFETESRRQLDPTTKAHRARPDCQRLSIRRVPEGTRCQPPRCARYEQPTGNASCHRVRHGPNIFFTPNRIDVSTVMCALHLGR</sequence>
<keyword evidence="1" id="KW-0808">Transferase</keyword>
<dbReference type="EnsemblMetazoa" id="ASIC003846-RA">
    <property type="protein sequence ID" value="ASIC003846-PA"/>
    <property type="gene ID" value="ASIC003846"/>
</dbReference>
<dbReference type="GO" id="GO:0016301">
    <property type="term" value="F:kinase activity"/>
    <property type="evidence" value="ECO:0007669"/>
    <property type="project" value="UniProtKB-KW"/>
</dbReference>
<accession>A0A084VFF3</accession>
<keyword evidence="1" id="KW-0418">Kinase</keyword>
<evidence type="ECO:0000313" key="3">
    <source>
        <dbReference type="Proteomes" id="UP000030765"/>
    </source>
</evidence>
<dbReference type="EMBL" id="KE524787">
    <property type="protein sequence ID" value="KFB36697.1"/>
    <property type="molecule type" value="Genomic_DNA"/>
</dbReference>
<reference evidence="2" key="2">
    <citation type="submission" date="2020-05" db="UniProtKB">
        <authorList>
            <consortium name="EnsemblMetazoa"/>
        </authorList>
    </citation>
    <scope>IDENTIFICATION</scope>
</reference>
<evidence type="ECO:0000313" key="2">
    <source>
        <dbReference type="EnsemblMetazoa" id="ASIC003846-PA"/>
    </source>
</evidence>
<name>A0A084VFF3_ANOSI</name>
<reference evidence="1 3" key="1">
    <citation type="journal article" date="2014" name="BMC Genomics">
        <title>Genome sequence of Anopheles sinensis provides insight into genetics basis of mosquito competence for malaria parasites.</title>
        <authorList>
            <person name="Zhou D."/>
            <person name="Zhang D."/>
            <person name="Ding G."/>
            <person name="Shi L."/>
            <person name="Hou Q."/>
            <person name="Ye Y."/>
            <person name="Xu Y."/>
            <person name="Zhou H."/>
            <person name="Xiong C."/>
            <person name="Li S."/>
            <person name="Yu J."/>
            <person name="Hong S."/>
            <person name="Yu X."/>
            <person name="Zou P."/>
            <person name="Chen C."/>
            <person name="Chang X."/>
            <person name="Wang W."/>
            <person name="Lv Y."/>
            <person name="Sun Y."/>
            <person name="Ma L."/>
            <person name="Shen B."/>
            <person name="Zhu C."/>
        </authorList>
    </citation>
    <scope>NUCLEOTIDE SEQUENCE [LARGE SCALE GENOMIC DNA]</scope>
</reference>